<dbReference type="OrthoDB" id="60621at2759"/>
<dbReference type="VEuPathDB" id="VectorBase:LDEU009043"/>
<evidence type="ECO:0000313" key="3">
    <source>
        <dbReference type="Proteomes" id="UP000288716"/>
    </source>
</evidence>
<sequence length="113" mass="12780">MYFHAKSIELWTNSFQNVLQVNEELDLIEFRNKFGIKVNDATKANDTLLATLRRFSSSPSVFSPEKKPKDESDKSDVYDTATSTECDSQSNTKIDKENTTQVSNIPKSNSPPE</sequence>
<feature type="compositionally biased region" description="Basic and acidic residues" evidence="1">
    <location>
        <begin position="64"/>
        <end position="77"/>
    </location>
</feature>
<feature type="compositionally biased region" description="Polar residues" evidence="1">
    <location>
        <begin position="99"/>
        <end position="113"/>
    </location>
</feature>
<comment type="caution">
    <text evidence="2">The sequence shown here is derived from an EMBL/GenBank/DDBJ whole genome shotgun (WGS) entry which is preliminary data.</text>
</comment>
<feature type="compositionally biased region" description="Polar residues" evidence="1">
    <location>
        <begin position="80"/>
        <end position="92"/>
    </location>
</feature>
<evidence type="ECO:0000256" key="1">
    <source>
        <dbReference type="SAM" id="MobiDB-lite"/>
    </source>
</evidence>
<name>A0A443S638_9ACAR</name>
<evidence type="ECO:0000313" key="2">
    <source>
        <dbReference type="EMBL" id="RWS22997.1"/>
    </source>
</evidence>
<accession>A0A443S638</accession>
<dbReference type="EMBL" id="NCKV01007369">
    <property type="protein sequence ID" value="RWS22997.1"/>
    <property type="molecule type" value="Genomic_DNA"/>
</dbReference>
<reference evidence="2 3" key="1">
    <citation type="journal article" date="2018" name="Gigascience">
        <title>Genomes of trombidid mites reveal novel predicted allergens and laterally-transferred genes associated with secondary metabolism.</title>
        <authorList>
            <person name="Dong X."/>
            <person name="Chaisiri K."/>
            <person name="Xia D."/>
            <person name="Armstrong S.D."/>
            <person name="Fang Y."/>
            <person name="Donnelly M.J."/>
            <person name="Kadowaki T."/>
            <person name="McGarry J.W."/>
            <person name="Darby A.C."/>
            <person name="Makepeace B.L."/>
        </authorList>
    </citation>
    <scope>NUCLEOTIDE SEQUENCE [LARGE SCALE GENOMIC DNA]</scope>
    <source>
        <strain evidence="2">UoL-UT</strain>
    </source>
</reference>
<dbReference type="Proteomes" id="UP000288716">
    <property type="component" value="Unassembled WGS sequence"/>
</dbReference>
<keyword evidence="3" id="KW-1185">Reference proteome</keyword>
<proteinExistence type="predicted"/>
<dbReference type="AlphaFoldDB" id="A0A443S638"/>
<organism evidence="2 3">
    <name type="scientific">Leptotrombidium deliense</name>
    <dbReference type="NCBI Taxonomy" id="299467"/>
    <lineage>
        <taxon>Eukaryota</taxon>
        <taxon>Metazoa</taxon>
        <taxon>Ecdysozoa</taxon>
        <taxon>Arthropoda</taxon>
        <taxon>Chelicerata</taxon>
        <taxon>Arachnida</taxon>
        <taxon>Acari</taxon>
        <taxon>Acariformes</taxon>
        <taxon>Trombidiformes</taxon>
        <taxon>Prostigmata</taxon>
        <taxon>Anystina</taxon>
        <taxon>Parasitengona</taxon>
        <taxon>Trombiculoidea</taxon>
        <taxon>Trombiculidae</taxon>
        <taxon>Leptotrombidium</taxon>
    </lineage>
</organism>
<protein>
    <submittedName>
        <fullName evidence="2">Uncharacterized protein</fullName>
    </submittedName>
</protein>
<dbReference type="STRING" id="299467.A0A443S638"/>
<feature type="region of interest" description="Disordered" evidence="1">
    <location>
        <begin position="57"/>
        <end position="113"/>
    </location>
</feature>
<gene>
    <name evidence="2" type="ORF">B4U80_03995</name>
</gene>